<keyword evidence="1" id="KW-1133">Transmembrane helix</keyword>
<organism evidence="2 3">
    <name type="scientific">Laribacter hongkongensis</name>
    <dbReference type="NCBI Taxonomy" id="168471"/>
    <lineage>
        <taxon>Bacteria</taxon>
        <taxon>Pseudomonadati</taxon>
        <taxon>Pseudomonadota</taxon>
        <taxon>Betaproteobacteria</taxon>
        <taxon>Neisseriales</taxon>
        <taxon>Aquaspirillaceae</taxon>
        <taxon>Laribacter</taxon>
    </lineage>
</organism>
<name>A0ABD4SV17_9NEIS</name>
<keyword evidence="1" id="KW-0472">Membrane</keyword>
<reference evidence="2 3" key="1">
    <citation type="submission" date="2021-10" db="EMBL/GenBank/DDBJ databases">
        <title>Whole-genome sequencing analysis of Laribacter hongkongensis: virulence gene profiles, carbohydrate-active enzyme prediction, and antimicrobial resistance characterization.</title>
        <authorList>
            <person name="Yuan P."/>
            <person name="Zhan Y."/>
            <person name="Chen D."/>
        </authorList>
    </citation>
    <scope>NUCLEOTIDE SEQUENCE [LARGE SCALE GENOMIC DNA]</scope>
    <source>
        <strain evidence="2 3">W67</strain>
    </source>
</reference>
<accession>A0ABD4SV17</accession>
<evidence type="ECO:0000313" key="2">
    <source>
        <dbReference type="EMBL" id="MCG9026386.1"/>
    </source>
</evidence>
<evidence type="ECO:0000313" key="3">
    <source>
        <dbReference type="Proteomes" id="UP001200247"/>
    </source>
</evidence>
<feature type="transmembrane region" description="Helical" evidence="1">
    <location>
        <begin position="12"/>
        <end position="35"/>
    </location>
</feature>
<dbReference type="RefSeq" id="WP_239894150.1">
    <property type="nucleotide sequence ID" value="NZ_JAJAXM010000019.1"/>
</dbReference>
<feature type="transmembrane region" description="Helical" evidence="1">
    <location>
        <begin position="47"/>
        <end position="67"/>
    </location>
</feature>
<gene>
    <name evidence="2" type="ORF">LH440_10850</name>
</gene>
<dbReference type="EMBL" id="JAJAXM010000019">
    <property type="protein sequence ID" value="MCG9026386.1"/>
    <property type="molecule type" value="Genomic_DNA"/>
</dbReference>
<protein>
    <submittedName>
        <fullName evidence="2">Uncharacterized protein</fullName>
    </submittedName>
</protein>
<proteinExistence type="predicted"/>
<comment type="caution">
    <text evidence="2">The sequence shown here is derived from an EMBL/GenBank/DDBJ whole genome shotgun (WGS) entry which is preliminary data.</text>
</comment>
<keyword evidence="1" id="KW-0812">Transmembrane</keyword>
<dbReference type="Proteomes" id="UP001200247">
    <property type="component" value="Unassembled WGS sequence"/>
</dbReference>
<dbReference type="AlphaFoldDB" id="A0ABD4SV17"/>
<sequence length="83" mass="9033">MKFIAHIGRYTVAIFIAYGLILPGMVICRAVRWVGLAVLHTFGKETVISGLAILAAFLLVVVVPVMVDHLFQNLWIVLVEGGA</sequence>
<evidence type="ECO:0000256" key="1">
    <source>
        <dbReference type="SAM" id="Phobius"/>
    </source>
</evidence>